<dbReference type="Proteomes" id="UP000324325">
    <property type="component" value="Unassembled WGS sequence"/>
</dbReference>
<dbReference type="Proteomes" id="UP000284296">
    <property type="component" value="Unassembled WGS sequence"/>
</dbReference>
<evidence type="ECO:0000313" key="19">
    <source>
        <dbReference type="Proteomes" id="UP000324325"/>
    </source>
</evidence>
<evidence type="ECO:0000313" key="11">
    <source>
        <dbReference type="EMBL" id="RHF00814.1"/>
    </source>
</evidence>
<dbReference type="Proteomes" id="UP000266066">
    <property type="component" value="Unassembled WGS sequence"/>
</dbReference>
<reference evidence="5" key="5">
    <citation type="journal article" date="2020" name="Cell Host Microbe">
        <title>Functional and Genomic Variation between Human-Derived Isolates of Lachnospiraceae Reveals Inter- and Intra-Species Diversity.</title>
        <authorList>
            <person name="Sorbara M.T."/>
            <person name="Littmann E.R."/>
            <person name="Fontana E."/>
            <person name="Moody T.U."/>
            <person name="Kohout C.E."/>
            <person name="Gjonbalaj M."/>
            <person name="Eaton V."/>
            <person name="Seok R."/>
            <person name="Leiner I.M."/>
            <person name="Pamer E.G."/>
        </authorList>
    </citation>
    <scope>NUCLEOTIDE SEQUENCE</scope>
    <source>
        <strain evidence="5">MSK.17.79</strain>
    </source>
</reference>
<evidence type="ECO:0000313" key="13">
    <source>
        <dbReference type="Proteomes" id="UP000245905"/>
    </source>
</evidence>
<evidence type="ECO:0000313" key="8">
    <source>
        <dbReference type="EMBL" id="RGR53697.1"/>
    </source>
</evidence>
<evidence type="ECO:0000256" key="1">
    <source>
        <dbReference type="ARBA" id="ARBA00023015"/>
    </source>
</evidence>
<dbReference type="Proteomes" id="UP000245905">
    <property type="component" value="Unassembled WGS sequence"/>
</dbReference>
<dbReference type="PANTHER" id="PTHR38445:SF7">
    <property type="entry name" value="GNTR-FAMILY TRANSCRIPTIONAL REGULATOR"/>
    <property type="match status" value="1"/>
</dbReference>
<dbReference type="EMBL" id="JRFS01000002">
    <property type="protein sequence ID" value="PWE85032.1"/>
    <property type="molecule type" value="Genomic_DNA"/>
</dbReference>
<dbReference type="EMBL" id="QSKY01000029">
    <property type="protein sequence ID" value="RHF00814.1"/>
    <property type="molecule type" value="Genomic_DNA"/>
</dbReference>
<dbReference type="InterPro" id="IPR036388">
    <property type="entry name" value="WH-like_DNA-bd_sf"/>
</dbReference>
<name>A0A2U2EL36_9FIRM</name>
<evidence type="ECO:0000313" key="9">
    <source>
        <dbReference type="EMBL" id="RGT84206.1"/>
    </source>
</evidence>
<evidence type="ECO:0000313" key="12">
    <source>
        <dbReference type="EMBL" id="TYL57847.1"/>
    </source>
</evidence>
<dbReference type="GO" id="GO:0003700">
    <property type="term" value="F:DNA-binding transcription factor activity"/>
    <property type="evidence" value="ECO:0007669"/>
    <property type="project" value="InterPro"/>
</dbReference>
<reference evidence="14 15" key="2">
    <citation type="submission" date="2018-08" db="EMBL/GenBank/DDBJ databases">
        <title>A genome reference for cultivated species of the human gut microbiota.</title>
        <authorList>
            <person name="Zou Y."/>
            <person name="Xue W."/>
            <person name="Luo G."/>
        </authorList>
    </citation>
    <scope>NUCLEOTIDE SEQUENCE [LARGE SCALE GENOMIC DNA]</scope>
    <source>
        <strain evidence="9 17">AF18-16LB</strain>
        <strain evidence="8 15">AF25-15</strain>
        <strain evidence="11 16">AM26-2LB</strain>
        <strain evidence="10 18">AM30-13AC</strain>
        <strain evidence="7 14">TF11-15AC</strain>
    </source>
</reference>
<dbReference type="SUPFAM" id="SSF46785">
    <property type="entry name" value="Winged helix' DNA-binding domain"/>
    <property type="match status" value="1"/>
</dbReference>
<dbReference type="Proteomes" id="UP000284835">
    <property type="component" value="Unassembled WGS sequence"/>
</dbReference>
<dbReference type="InterPro" id="IPR036390">
    <property type="entry name" value="WH_DNA-bd_sf"/>
</dbReference>
<dbReference type="EMBL" id="VSTG01000009">
    <property type="protein sequence ID" value="TYL57847.1"/>
    <property type="molecule type" value="Genomic_DNA"/>
</dbReference>
<dbReference type="Proteomes" id="UP000283501">
    <property type="component" value="Unassembled WGS sequence"/>
</dbReference>
<dbReference type="AlphaFoldDB" id="A0A2U2EL36"/>
<dbReference type="GO" id="GO:0003677">
    <property type="term" value="F:DNA binding"/>
    <property type="evidence" value="ECO:0007669"/>
    <property type="project" value="UniProtKB-KW"/>
</dbReference>
<dbReference type="Pfam" id="PF00392">
    <property type="entry name" value="GntR"/>
    <property type="match status" value="1"/>
</dbReference>
<evidence type="ECO:0000313" key="6">
    <source>
        <dbReference type="EMBL" id="PWE85032.1"/>
    </source>
</evidence>
<evidence type="ECO:0000256" key="3">
    <source>
        <dbReference type="ARBA" id="ARBA00023163"/>
    </source>
</evidence>
<comment type="caution">
    <text evidence="6">The sequence shown here is derived from an EMBL/GenBank/DDBJ whole genome shotgun (WGS) entry which is preliminary data.</text>
</comment>
<dbReference type="PROSITE" id="PS50949">
    <property type="entry name" value="HTH_GNTR"/>
    <property type="match status" value="1"/>
</dbReference>
<dbReference type="RefSeq" id="WP_109257261.1">
    <property type="nucleotide sequence ID" value="NZ_DAWCLC010000068.1"/>
</dbReference>
<organism evidence="6 13">
    <name type="scientific">Agathobacter rectalis</name>
    <dbReference type="NCBI Taxonomy" id="39491"/>
    <lineage>
        <taxon>Bacteria</taxon>
        <taxon>Bacillati</taxon>
        <taxon>Bacillota</taxon>
        <taxon>Clostridia</taxon>
        <taxon>Lachnospirales</taxon>
        <taxon>Lachnospiraceae</taxon>
        <taxon>Agathobacter</taxon>
    </lineage>
</organism>
<dbReference type="SMART" id="SM00345">
    <property type="entry name" value="HTH_GNTR"/>
    <property type="match status" value="1"/>
</dbReference>
<dbReference type="PANTHER" id="PTHR38445">
    <property type="entry name" value="HTH-TYPE TRANSCRIPTIONAL REPRESSOR YTRA"/>
    <property type="match status" value="1"/>
</dbReference>
<evidence type="ECO:0000313" key="10">
    <source>
        <dbReference type="EMBL" id="RHD96038.1"/>
    </source>
</evidence>
<accession>A0A2U2EL36</accession>
<keyword evidence="1" id="KW-0805">Transcription regulation</keyword>
<evidence type="ECO:0000259" key="4">
    <source>
        <dbReference type="PROSITE" id="PS50949"/>
    </source>
</evidence>
<sequence length="122" mass="13380">MKLMQNSGVPIYQQIADSFKTDILAGRYEQGEFLPSIRGLAKDLKISVITTMKAYEQLADEGLITAAQGKGFYVNAQDSEMIKEQHLRKVEESLTDAIAAAEVAGISNDELKGMLEALLDVE</sequence>
<dbReference type="EMBL" id="QRXG01000002">
    <property type="protein sequence ID" value="RGT84206.1"/>
    <property type="molecule type" value="Genomic_DNA"/>
</dbReference>
<evidence type="ECO:0000256" key="2">
    <source>
        <dbReference type="ARBA" id="ARBA00023125"/>
    </source>
</evidence>
<evidence type="ECO:0000313" key="17">
    <source>
        <dbReference type="Proteomes" id="UP000284296"/>
    </source>
</evidence>
<reference evidence="5" key="6">
    <citation type="submission" date="2020-02" db="EMBL/GenBank/DDBJ databases">
        <authorList>
            <person name="Littmann E."/>
            <person name="Sorbara M."/>
        </authorList>
    </citation>
    <scope>NUCLEOTIDE SEQUENCE</scope>
    <source>
        <strain evidence="5">MSK.17.79</strain>
    </source>
</reference>
<keyword evidence="2" id="KW-0238">DNA-binding</keyword>
<keyword evidence="3" id="KW-0804">Transcription</keyword>
<proteinExistence type="predicted"/>
<dbReference type="InterPro" id="IPR000524">
    <property type="entry name" value="Tscrpt_reg_HTH_GntR"/>
</dbReference>
<feature type="domain" description="HTH gntR-type" evidence="4">
    <location>
        <begin position="9"/>
        <end position="77"/>
    </location>
</feature>
<evidence type="ECO:0000313" key="7">
    <source>
        <dbReference type="EMBL" id="RGK43295.1"/>
    </source>
</evidence>
<dbReference type="CDD" id="cd07377">
    <property type="entry name" value="WHTH_GntR"/>
    <property type="match status" value="1"/>
</dbReference>
<reference evidence="6 13" key="1">
    <citation type="submission" date="2014-09" db="EMBL/GenBank/DDBJ databases">
        <title>Butyrate-producing bacteria isolated from human gut.</title>
        <authorList>
            <person name="Zhang Q."/>
            <person name="Zhao L."/>
        </authorList>
    </citation>
    <scope>NUCLEOTIDE SEQUENCE [LARGE SCALE GENOMIC DNA]</scope>
    <source>
        <strain evidence="6 13">R22</strain>
    </source>
</reference>
<evidence type="ECO:0000313" key="15">
    <source>
        <dbReference type="Proteomes" id="UP000266066"/>
    </source>
</evidence>
<protein>
    <submittedName>
        <fullName evidence="6">GntR family transcriptional regulator</fullName>
    </submittedName>
</protein>
<dbReference type="EMBL" id="QSJS01000005">
    <property type="protein sequence ID" value="RHD96038.1"/>
    <property type="molecule type" value="Genomic_DNA"/>
</dbReference>
<dbReference type="EMBL" id="QSQP01000007">
    <property type="protein sequence ID" value="RGK43295.1"/>
    <property type="molecule type" value="Genomic_DNA"/>
</dbReference>
<dbReference type="Gene3D" id="1.10.10.10">
    <property type="entry name" value="Winged helix-like DNA-binding domain superfamily/Winged helix DNA-binding domain"/>
    <property type="match status" value="1"/>
</dbReference>
<evidence type="ECO:0000313" key="5">
    <source>
        <dbReference type="EMBL" id="NSC25994.1"/>
    </source>
</evidence>
<evidence type="ECO:0000313" key="14">
    <source>
        <dbReference type="Proteomes" id="UP000261052"/>
    </source>
</evidence>
<reference evidence="12 19" key="4">
    <citation type="submission" date="2019-09" db="EMBL/GenBank/DDBJ databases">
        <title>Strain-level analysis of Eubacterium rectale using genomes from metagenomes.</title>
        <authorList>
            <person name="Karcher N."/>
            <person name="Segata N."/>
        </authorList>
    </citation>
    <scope>NUCLEOTIDE SEQUENCE [LARGE SCALE GENOMIC DNA]</scope>
    <source>
        <strain evidence="12 19">L2-21</strain>
    </source>
</reference>
<dbReference type="Proteomes" id="UP001193670">
    <property type="component" value="Unassembled WGS sequence"/>
</dbReference>
<evidence type="ECO:0000313" key="16">
    <source>
        <dbReference type="Proteomes" id="UP000283501"/>
    </source>
</evidence>
<dbReference type="EMBL" id="JAAILW010000002">
    <property type="protein sequence ID" value="NSC25994.1"/>
    <property type="molecule type" value="Genomic_DNA"/>
</dbReference>
<dbReference type="EMBL" id="QRUJ01000011">
    <property type="protein sequence ID" value="RGR53697.1"/>
    <property type="molecule type" value="Genomic_DNA"/>
</dbReference>
<dbReference type="Proteomes" id="UP000261052">
    <property type="component" value="Unassembled WGS sequence"/>
</dbReference>
<reference evidence="12 19" key="3">
    <citation type="submission" date="2019-08" db="EMBL/GenBank/DDBJ databases">
        <authorList>
            <person name="Duncan S."/>
            <person name="Walker A."/>
        </authorList>
    </citation>
    <scope>NUCLEOTIDE SEQUENCE [LARGE SCALE GENOMIC DNA]</scope>
    <source>
        <strain evidence="12 19">L2-21</strain>
    </source>
</reference>
<gene>
    <name evidence="11" type="ORF">DW703_14515</name>
    <name evidence="10" type="ORF">DW775_05240</name>
    <name evidence="9" type="ORF">DWX06_02370</name>
    <name evidence="8" type="ORF">DWY38_10620</name>
    <name evidence="7" type="ORF">DXD13_06810</name>
    <name evidence="12" type="ORF">FYL37_07925</name>
    <name evidence="5" type="ORF">G4319_01325</name>
    <name evidence="6" type="ORF">LD38_02915</name>
</gene>
<evidence type="ECO:0000313" key="18">
    <source>
        <dbReference type="Proteomes" id="UP000284835"/>
    </source>
</evidence>